<evidence type="ECO:0000313" key="3">
    <source>
        <dbReference type="EMBL" id="CAE80705.1"/>
    </source>
</evidence>
<dbReference type="RefSeq" id="WP_011165308.1">
    <property type="nucleotide sequence ID" value="NC_005363.1"/>
</dbReference>
<dbReference type="KEGG" id="bba:Bd2927"/>
<keyword evidence="2" id="KW-0732">Signal</keyword>
<evidence type="ECO:0000256" key="1">
    <source>
        <dbReference type="SAM" id="MobiDB-lite"/>
    </source>
</evidence>
<protein>
    <submittedName>
        <fullName evidence="3">Uncharacterized protein</fullName>
    </submittedName>
</protein>
<gene>
    <name evidence="3" type="ordered locus">Bd2927</name>
</gene>
<feature type="compositionally biased region" description="Basic and acidic residues" evidence="1">
    <location>
        <begin position="79"/>
        <end position="88"/>
    </location>
</feature>
<reference evidence="3 4" key="1">
    <citation type="journal article" date="2004" name="Science">
        <title>A predator unmasked: life cycle of Bdellovibrio bacteriovorus from a genomic perspective.</title>
        <authorList>
            <person name="Rendulic S."/>
            <person name="Jagtap P."/>
            <person name="Rosinus A."/>
            <person name="Eppinger M."/>
            <person name="Baar C."/>
            <person name="Lanz C."/>
            <person name="Keller H."/>
            <person name="Lambert C."/>
            <person name="Evans K.J."/>
            <person name="Goesmann A."/>
            <person name="Meyer F."/>
            <person name="Sockett R.E."/>
            <person name="Schuster S.C."/>
        </authorList>
    </citation>
    <scope>NUCLEOTIDE SEQUENCE [LARGE SCALE GENOMIC DNA]</scope>
    <source>
        <strain evidence="4">ATCC 15356 / DSM 50701 / NCIMB 9529 / HD100</strain>
    </source>
</reference>
<accession>Q6MJ56</accession>
<dbReference type="Proteomes" id="UP000008080">
    <property type="component" value="Chromosome"/>
</dbReference>
<dbReference type="GeneID" id="93013797"/>
<organism evidence="3 4">
    <name type="scientific">Bdellovibrio bacteriovorus (strain ATCC 15356 / DSM 50701 / NCIMB 9529 / HD100)</name>
    <dbReference type="NCBI Taxonomy" id="264462"/>
    <lineage>
        <taxon>Bacteria</taxon>
        <taxon>Pseudomonadati</taxon>
        <taxon>Bdellovibrionota</taxon>
        <taxon>Bdellovibrionia</taxon>
        <taxon>Bdellovibrionales</taxon>
        <taxon>Pseudobdellovibrionaceae</taxon>
        <taxon>Bdellovibrio</taxon>
    </lineage>
</organism>
<feature type="signal peptide" evidence="2">
    <location>
        <begin position="1"/>
        <end position="22"/>
    </location>
</feature>
<dbReference type="AlphaFoldDB" id="Q6MJ56"/>
<dbReference type="HOGENOM" id="CLU_069766_0_0_7"/>
<dbReference type="EMBL" id="BX842654">
    <property type="protein sequence ID" value="CAE80705.1"/>
    <property type="molecule type" value="Genomic_DNA"/>
</dbReference>
<evidence type="ECO:0000256" key="2">
    <source>
        <dbReference type="SAM" id="SignalP"/>
    </source>
</evidence>
<keyword evidence="4" id="KW-1185">Reference proteome</keyword>
<name>Q6MJ56_BDEBA</name>
<evidence type="ECO:0000313" key="4">
    <source>
        <dbReference type="Proteomes" id="UP000008080"/>
    </source>
</evidence>
<feature type="chain" id="PRO_5004276371" evidence="2">
    <location>
        <begin position="23"/>
        <end position="369"/>
    </location>
</feature>
<feature type="region of interest" description="Disordered" evidence="1">
    <location>
        <begin position="79"/>
        <end position="119"/>
    </location>
</feature>
<proteinExistence type="predicted"/>
<dbReference type="STRING" id="264462.Bd2927"/>
<sequence>MKRLFTAMATTAVTLMAMQANAIQVTYSFRVNSSGPSIYPCNAGLTTHDPHEGDKVACYTAITHEKCSGDCVGLDCKGGEEEKDDHHGPKPKSVLPEFMTWSGGHGGPGHGGPGGGKEDDKNNCVCTTSKGRKNGNYFHANWRPWGDSVDPHTDVVSGSGTTFNKLFDEKTAYHKVLEKLSFNLGSELYNAKYFVDICYRGSQIDYSHFETKWNLLAEASVTDYGLKVQGDGYSDLADLKMKAYIICNTQDRSCEEGYCKDEDDKLHYVPQFNDYFLTNFNPTYTDYEYESDSWTANSSTFKKIIDKQYKELDYKGGAAKYCKIRYVFEEKDGLSKYGKHRKWQKHGADICTHTKVEMAHLENGCKDCH</sequence>
<feature type="compositionally biased region" description="Gly residues" evidence="1">
    <location>
        <begin position="103"/>
        <end position="115"/>
    </location>
</feature>